<protein>
    <submittedName>
        <fullName evidence="3">RNA-binding protein</fullName>
    </submittedName>
</protein>
<dbReference type="PANTHER" id="PTHR32343">
    <property type="entry name" value="SERINE/ARGININE-RICH SPLICING FACTOR"/>
    <property type="match status" value="1"/>
</dbReference>
<evidence type="ECO:0000313" key="4">
    <source>
        <dbReference type="Proteomes" id="UP000011115"/>
    </source>
</evidence>
<reference evidence="3" key="2">
    <citation type="submission" date="2015-06" db="UniProtKB">
        <authorList>
            <consortium name="EnsemblPlants"/>
        </authorList>
    </citation>
    <scope>IDENTIFICATION</scope>
    <source>
        <strain evidence="3">DM1-3 516 R44</strain>
    </source>
</reference>
<dbReference type="InterPro" id="IPR035979">
    <property type="entry name" value="RBD_domain_sf"/>
</dbReference>
<evidence type="ECO:0000259" key="2">
    <source>
        <dbReference type="PROSITE" id="PS50102"/>
    </source>
</evidence>
<dbReference type="InterPro" id="IPR012677">
    <property type="entry name" value="Nucleotide-bd_a/b_plait_sf"/>
</dbReference>
<dbReference type="GO" id="GO:0003723">
    <property type="term" value="F:RNA binding"/>
    <property type="evidence" value="ECO:0007669"/>
    <property type="project" value="UniProtKB-UniRule"/>
</dbReference>
<dbReference type="InterPro" id="IPR000504">
    <property type="entry name" value="RRM_dom"/>
</dbReference>
<dbReference type="SMART" id="SM00360">
    <property type="entry name" value="RRM"/>
    <property type="match status" value="1"/>
</dbReference>
<dbReference type="Pfam" id="PF00076">
    <property type="entry name" value="RRM_1"/>
    <property type="match status" value="1"/>
</dbReference>
<dbReference type="HOGENOM" id="CLU_680439_0_0_1"/>
<reference evidence="4" key="1">
    <citation type="journal article" date="2011" name="Nature">
        <title>Genome sequence and analysis of the tuber crop potato.</title>
        <authorList>
            <consortium name="The Potato Genome Sequencing Consortium"/>
        </authorList>
    </citation>
    <scope>NUCLEOTIDE SEQUENCE [LARGE SCALE GENOMIC DNA]</scope>
    <source>
        <strain evidence="4">cv. DM1-3 516 R44</strain>
    </source>
</reference>
<accession>M1AGY8</accession>
<dbReference type="EnsemblPlants" id="PGSC0003DMT400022614">
    <property type="protein sequence ID" value="PGSC0003DMT400022614"/>
    <property type="gene ID" value="PGSC0003DMG400008767"/>
</dbReference>
<dbReference type="SUPFAM" id="SSF54928">
    <property type="entry name" value="RNA-binding domain, RBD"/>
    <property type="match status" value="1"/>
</dbReference>
<feature type="domain" description="RRM" evidence="2">
    <location>
        <begin position="29"/>
        <end position="104"/>
    </location>
</feature>
<dbReference type="AlphaFoldDB" id="M1AGY8"/>
<dbReference type="PaxDb" id="4113-PGSC0003DMT400022614"/>
<keyword evidence="4" id="KW-1185">Reference proteome</keyword>
<dbReference type="PROSITE" id="PS50102">
    <property type="entry name" value="RRM"/>
    <property type="match status" value="1"/>
</dbReference>
<dbReference type="InParanoid" id="M1AGY8"/>
<keyword evidence="1" id="KW-0694">RNA-binding</keyword>
<proteinExistence type="predicted"/>
<sequence length="405" mass="46703">MQKNNGYGYGNRRMNTQTGTAQREDVISRTVYVYDIDHQVTEEQLTALFRSCGQVFDYRIYGDANSELRFAFIQFEEKEGASSALSLAGTTLGFYPVGVLPSRTVIGQDNRTVLPRVTQADVKLFFESFCGQFYRLGLRGDYHHSTRIAFVEFIMGSQYCSNIYGILRRHLNLEAYLDRLHAQLILPLWHKCKYSLDSSTREIFILRIVININFVLNAHAAVIYSDDWKQDPEFLDNLIDSRIGGGTAYVYSCRSDKQHLLRLDQGEYALKVKIKAIEETKEETQLKKPFSMDSSPECEDQESRVLPLWRLMMANSYIHCHYGLKLQLDTIGRNRMSPTIEKGMSSEKGKAIENRNLQLIVTYDRIGKSFQKLVLRSLARTMAFLLVEPTRPLKEMCQHTCVEWT</sequence>
<dbReference type="eggNOG" id="KOG0118">
    <property type="taxonomic scope" value="Eukaryota"/>
</dbReference>
<dbReference type="Gene3D" id="3.30.70.330">
    <property type="match status" value="1"/>
</dbReference>
<organism evidence="3 4">
    <name type="scientific">Solanum tuberosum</name>
    <name type="common">Potato</name>
    <dbReference type="NCBI Taxonomy" id="4113"/>
    <lineage>
        <taxon>Eukaryota</taxon>
        <taxon>Viridiplantae</taxon>
        <taxon>Streptophyta</taxon>
        <taxon>Embryophyta</taxon>
        <taxon>Tracheophyta</taxon>
        <taxon>Spermatophyta</taxon>
        <taxon>Magnoliopsida</taxon>
        <taxon>eudicotyledons</taxon>
        <taxon>Gunneridae</taxon>
        <taxon>Pentapetalae</taxon>
        <taxon>asterids</taxon>
        <taxon>lamiids</taxon>
        <taxon>Solanales</taxon>
        <taxon>Solanaceae</taxon>
        <taxon>Solanoideae</taxon>
        <taxon>Solaneae</taxon>
        <taxon>Solanum</taxon>
    </lineage>
</organism>
<dbReference type="Proteomes" id="UP000011115">
    <property type="component" value="Unassembled WGS sequence"/>
</dbReference>
<evidence type="ECO:0000256" key="1">
    <source>
        <dbReference type="PROSITE-ProRule" id="PRU00176"/>
    </source>
</evidence>
<name>M1AGY8_SOLTU</name>
<evidence type="ECO:0000313" key="3">
    <source>
        <dbReference type="EnsemblPlants" id="PGSC0003DMT400022614"/>
    </source>
</evidence>
<dbReference type="Gramene" id="PGSC0003DMT400022614">
    <property type="protein sequence ID" value="PGSC0003DMT400022614"/>
    <property type="gene ID" value="PGSC0003DMG400008767"/>
</dbReference>
<dbReference type="PANTHER" id="PTHR32343:SF59">
    <property type="entry name" value="POLYADENYLATE-BINDING PROTEIN-INTERACTING PROTEIN 12-LIKE ISOFORM X1"/>
    <property type="match status" value="1"/>
</dbReference>